<comment type="caution">
    <text evidence="1">The sequence shown here is derived from an EMBL/GenBank/DDBJ whole genome shotgun (WGS) entry which is preliminary data.</text>
</comment>
<reference evidence="1 2" key="1">
    <citation type="submission" date="2019-04" db="EMBL/GenBank/DDBJ databases">
        <title>Flavobacterium sp. strain DS2-A Genome sequencing and assembly.</title>
        <authorList>
            <person name="Kim I."/>
        </authorList>
    </citation>
    <scope>NUCLEOTIDE SEQUENCE [LARGE SCALE GENOMIC DNA]</scope>
    <source>
        <strain evidence="1 2">DS2-A</strain>
    </source>
</reference>
<organism evidence="1 2">
    <name type="scientific">Flavobacterium humi</name>
    <dbReference type="NCBI Taxonomy" id="2562683"/>
    <lineage>
        <taxon>Bacteria</taxon>
        <taxon>Pseudomonadati</taxon>
        <taxon>Bacteroidota</taxon>
        <taxon>Flavobacteriia</taxon>
        <taxon>Flavobacteriales</taxon>
        <taxon>Flavobacteriaceae</taxon>
        <taxon>Flavobacterium</taxon>
    </lineage>
</organism>
<dbReference type="RefSeq" id="WP_135526794.1">
    <property type="nucleotide sequence ID" value="NZ_SRLH01000005.1"/>
</dbReference>
<evidence type="ECO:0000313" key="2">
    <source>
        <dbReference type="Proteomes" id="UP000297407"/>
    </source>
</evidence>
<dbReference type="Proteomes" id="UP000297407">
    <property type="component" value="Unassembled WGS sequence"/>
</dbReference>
<dbReference type="OrthoDB" id="1440507at2"/>
<dbReference type="AlphaFoldDB" id="A0A4Z0L9B2"/>
<protein>
    <submittedName>
        <fullName evidence="1">Uncharacterized protein</fullName>
    </submittedName>
</protein>
<accession>A0A4Z0L9B2</accession>
<keyword evidence="2" id="KW-1185">Reference proteome</keyword>
<evidence type="ECO:0000313" key="1">
    <source>
        <dbReference type="EMBL" id="TGD57754.1"/>
    </source>
</evidence>
<dbReference type="EMBL" id="SRLH01000005">
    <property type="protein sequence ID" value="TGD57754.1"/>
    <property type="molecule type" value="Genomic_DNA"/>
</dbReference>
<proteinExistence type="predicted"/>
<sequence length="146" mass="16158">MKSEDTKTAVLPKQLISTAKAKELNQNFITKRADLNKKAIGKEDANAIWYSLEELENYIEYIKSSGSEKGFVVDGIRFYFGVYSESEGKGKAGYTTLFLSPTGKSINEKRAVELTEEEAGNSQDIALIEPLNFGSMGNPPKMEYGV</sequence>
<gene>
    <name evidence="1" type="ORF">E4635_11295</name>
</gene>
<name>A0A4Z0L9B2_9FLAO</name>